<keyword evidence="6" id="KW-1185">Reference proteome</keyword>
<dbReference type="InterPro" id="IPR000524">
    <property type="entry name" value="Tscrpt_reg_HTH_GntR"/>
</dbReference>
<keyword evidence="2" id="KW-0238">DNA-binding</keyword>
<evidence type="ECO:0000313" key="6">
    <source>
        <dbReference type="Proteomes" id="UP000736373"/>
    </source>
</evidence>
<name>A0ABR7PTD6_9BURK</name>
<keyword evidence="3" id="KW-0804">Transcription</keyword>
<dbReference type="InterPro" id="IPR036388">
    <property type="entry name" value="WH-like_DNA-bd_sf"/>
</dbReference>
<dbReference type="SMART" id="SM00345">
    <property type="entry name" value="HTH_GNTR"/>
    <property type="match status" value="1"/>
</dbReference>
<dbReference type="PANTHER" id="PTHR43537">
    <property type="entry name" value="TRANSCRIPTIONAL REGULATOR, GNTR FAMILY"/>
    <property type="match status" value="1"/>
</dbReference>
<gene>
    <name evidence="5" type="ORF">F6X42_24120</name>
</gene>
<feature type="domain" description="HTH gntR-type" evidence="4">
    <location>
        <begin position="1"/>
        <end position="68"/>
    </location>
</feature>
<proteinExistence type="predicted"/>
<dbReference type="PRINTS" id="PR00035">
    <property type="entry name" value="HTHGNTR"/>
</dbReference>
<evidence type="ECO:0000256" key="1">
    <source>
        <dbReference type="ARBA" id="ARBA00023015"/>
    </source>
</evidence>
<evidence type="ECO:0000313" key="5">
    <source>
        <dbReference type="EMBL" id="MBC8749552.1"/>
    </source>
</evidence>
<evidence type="ECO:0000256" key="3">
    <source>
        <dbReference type="ARBA" id="ARBA00023163"/>
    </source>
</evidence>
<dbReference type="PROSITE" id="PS50949">
    <property type="entry name" value="HTH_GNTR"/>
    <property type="match status" value="1"/>
</dbReference>
<dbReference type="Pfam" id="PF00392">
    <property type="entry name" value="GntR"/>
    <property type="match status" value="1"/>
</dbReference>
<dbReference type="InterPro" id="IPR008920">
    <property type="entry name" value="TF_FadR/GntR_C"/>
</dbReference>
<evidence type="ECO:0000256" key="2">
    <source>
        <dbReference type="ARBA" id="ARBA00023125"/>
    </source>
</evidence>
<dbReference type="SMART" id="SM00895">
    <property type="entry name" value="FCD"/>
    <property type="match status" value="1"/>
</dbReference>
<dbReference type="SUPFAM" id="SSF48008">
    <property type="entry name" value="GntR ligand-binding domain-like"/>
    <property type="match status" value="1"/>
</dbReference>
<dbReference type="CDD" id="cd07377">
    <property type="entry name" value="WHTH_GntR"/>
    <property type="match status" value="1"/>
</dbReference>
<protein>
    <submittedName>
        <fullName evidence="5">GntR family transcriptional regulator</fullName>
    </submittedName>
</protein>
<dbReference type="RefSeq" id="WP_187636550.1">
    <property type="nucleotide sequence ID" value="NZ_VZQQ01000021.1"/>
</dbReference>
<accession>A0ABR7PTD6</accession>
<dbReference type="Gene3D" id="1.20.120.530">
    <property type="entry name" value="GntR ligand-binding domain-like"/>
    <property type="match status" value="1"/>
</dbReference>
<dbReference type="SUPFAM" id="SSF46785">
    <property type="entry name" value="Winged helix' DNA-binding domain"/>
    <property type="match status" value="1"/>
</dbReference>
<dbReference type="Gene3D" id="1.10.10.10">
    <property type="entry name" value="Winged helix-like DNA-binding domain superfamily/Winged helix DNA-binding domain"/>
    <property type="match status" value="1"/>
</dbReference>
<dbReference type="Proteomes" id="UP000736373">
    <property type="component" value="Unassembled WGS sequence"/>
</dbReference>
<evidence type="ECO:0000259" key="4">
    <source>
        <dbReference type="PROSITE" id="PS50949"/>
    </source>
</evidence>
<organism evidence="5 6">
    <name type="scientific">Paraburkholderia podalyriae</name>
    <dbReference type="NCBI Taxonomy" id="1938811"/>
    <lineage>
        <taxon>Bacteria</taxon>
        <taxon>Pseudomonadati</taxon>
        <taxon>Pseudomonadota</taxon>
        <taxon>Betaproteobacteria</taxon>
        <taxon>Burkholderiales</taxon>
        <taxon>Burkholderiaceae</taxon>
        <taxon>Paraburkholderia</taxon>
    </lineage>
</organism>
<dbReference type="EMBL" id="VZQQ01000021">
    <property type="protein sequence ID" value="MBC8749552.1"/>
    <property type="molecule type" value="Genomic_DNA"/>
</dbReference>
<dbReference type="Pfam" id="PF07729">
    <property type="entry name" value="FCD"/>
    <property type="match status" value="1"/>
</dbReference>
<sequence>MLHATPTILQLREMILNGVLEPGERVKEASLAEQLGVSRMPVRQALPVLAQEGLLVRAGNRGYAVRAFTPGESQQALRLRGALESFAARALAERGAPEALLAQMEACLATGDALLSARSMTSETQIQYAEMNATFHELLVGGTGSGLLESFVMRCNLVPFVSPGSVAFGHTDRNLSVDLLTYAHRQHHAIVEAIRRRQGDRAEFLCREHIVTQEYSMAHD</sequence>
<reference evidence="5 6" key="1">
    <citation type="submission" date="2019-09" db="EMBL/GenBank/DDBJ databases">
        <title>Paraburkholderia podalyriae sp. nov., A South African Podalyria-associated rhizobium.</title>
        <authorList>
            <person name="Mavima L."/>
            <person name="Beukes C.W."/>
            <person name="Palmer M."/>
            <person name="De Meyer S.E."/>
            <person name="James E.K."/>
            <person name="Maluk M."/>
            <person name="Avontuur J.R."/>
            <person name="Chan W.Y."/>
            <person name="Venter S.N."/>
            <person name="Steenkamp E.T."/>
        </authorList>
    </citation>
    <scope>NUCLEOTIDE SEQUENCE [LARGE SCALE GENOMIC DNA]</scope>
    <source>
        <strain evidence="5 6">WC7.3b</strain>
    </source>
</reference>
<dbReference type="PANTHER" id="PTHR43537:SF51">
    <property type="entry name" value="HTH-TYPE TRANSCRIPTIONAL REGULATOR LGOR-RELATED"/>
    <property type="match status" value="1"/>
</dbReference>
<comment type="caution">
    <text evidence="5">The sequence shown here is derived from an EMBL/GenBank/DDBJ whole genome shotgun (WGS) entry which is preliminary data.</text>
</comment>
<dbReference type="InterPro" id="IPR036390">
    <property type="entry name" value="WH_DNA-bd_sf"/>
</dbReference>
<dbReference type="InterPro" id="IPR011711">
    <property type="entry name" value="GntR_C"/>
</dbReference>
<keyword evidence="1" id="KW-0805">Transcription regulation</keyword>